<dbReference type="OrthoDB" id="9772497at2"/>
<dbReference type="Pfam" id="PF01168">
    <property type="entry name" value="Ala_racemase_N"/>
    <property type="match status" value="1"/>
</dbReference>
<dbReference type="InterPro" id="IPR001608">
    <property type="entry name" value="Ala_racemase_N"/>
</dbReference>
<evidence type="ECO:0000313" key="5">
    <source>
        <dbReference type="Proteomes" id="UP000199093"/>
    </source>
</evidence>
<dbReference type="Pfam" id="PF14031">
    <property type="entry name" value="D-ser_dehydrat"/>
    <property type="match status" value="1"/>
</dbReference>
<dbReference type="Gene3D" id="2.40.37.20">
    <property type="entry name" value="D-serine dehydratase-like domain"/>
    <property type="match status" value="1"/>
</dbReference>
<dbReference type="GO" id="GO:0008721">
    <property type="term" value="F:D-serine ammonia-lyase activity"/>
    <property type="evidence" value="ECO:0007669"/>
    <property type="project" value="TreeGrafter"/>
</dbReference>
<dbReference type="InterPro" id="IPR029066">
    <property type="entry name" value="PLP-binding_barrel"/>
</dbReference>
<dbReference type="InterPro" id="IPR042208">
    <property type="entry name" value="D-ser_dehydrat-like_sf"/>
</dbReference>
<dbReference type="InterPro" id="IPR026956">
    <property type="entry name" value="D-ser_dehydrat-like_dom"/>
</dbReference>
<accession>A0A1G8KSM3</accession>
<organism evidence="4 5">
    <name type="scientific">Salipiger marinus</name>
    <dbReference type="NCBI Taxonomy" id="555512"/>
    <lineage>
        <taxon>Bacteria</taxon>
        <taxon>Pseudomonadati</taxon>
        <taxon>Pseudomonadota</taxon>
        <taxon>Alphaproteobacteria</taxon>
        <taxon>Rhodobacterales</taxon>
        <taxon>Roseobacteraceae</taxon>
        <taxon>Salipiger</taxon>
    </lineage>
</organism>
<evidence type="ECO:0000256" key="1">
    <source>
        <dbReference type="ARBA" id="ARBA00005323"/>
    </source>
</evidence>
<name>A0A1G8KSM3_9RHOB</name>
<dbReference type="EMBL" id="FNEJ01000005">
    <property type="protein sequence ID" value="SDI45900.1"/>
    <property type="molecule type" value="Genomic_DNA"/>
</dbReference>
<dbReference type="InterPro" id="IPR051466">
    <property type="entry name" value="D-amino_acid_metab_enzyme"/>
</dbReference>
<dbReference type="SUPFAM" id="SSF51419">
    <property type="entry name" value="PLP-binding barrel"/>
    <property type="match status" value="1"/>
</dbReference>
<dbReference type="CDD" id="cd06820">
    <property type="entry name" value="PLPDE_III_LS_D-TA_like"/>
    <property type="match status" value="1"/>
</dbReference>
<reference evidence="5" key="1">
    <citation type="submission" date="2016-10" db="EMBL/GenBank/DDBJ databases">
        <authorList>
            <person name="Varghese N."/>
            <person name="Submissions S."/>
        </authorList>
    </citation>
    <scope>NUCLEOTIDE SEQUENCE [LARGE SCALE GENOMIC DNA]</scope>
    <source>
        <strain evidence="5">DSM 26424</strain>
    </source>
</reference>
<proteinExistence type="inferred from homology"/>
<keyword evidence="2" id="KW-0456">Lyase</keyword>
<dbReference type="STRING" id="555512.SAMN04487993_100528"/>
<evidence type="ECO:0000313" key="4">
    <source>
        <dbReference type="EMBL" id="SDI45900.1"/>
    </source>
</evidence>
<dbReference type="PANTHER" id="PTHR28004">
    <property type="entry name" value="ZGC:162816-RELATED"/>
    <property type="match status" value="1"/>
</dbReference>
<sequence length="353" mass="37176">MDTLHSLETPAVVIDLDKLRRNLARAQSAADAAGLALRPHIKTHKSLRLAQEQIARGAVGVTCQKLAEAEVMADGGIDDILLTYNILGAAKLARLRALADRCRLAVTCDSAAVAEGYRQVMAGADRPLSVLVECDTGMGRCGVQTPEAALDLARVLEAAPGLRFGGLMTYPAAGGVQASRDWLARAVALLSDHGLPPRIVTTGGTPDIWDAMQPGIVTEYRPGTYIYMDRSQIAAGACTSEECALQVLATVVSTPAPGRAVIDAGSKTLTSDAMGLEGFGFLPDHPEARIVTLSEEHGVMDVSRCAVPPELGARVRIIPNHACPVSNLFDTVWLLDPEGGATPLRVDARGCVT</sequence>
<dbReference type="Proteomes" id="UP000199093">
    <property type="component" value="Unassembled WGS sequence"/>
</dbReference>
<dbReference type="AlphaFoldDB" id="A0A1G8KSM3"/>
<protein>
    <submittedName>
        <fullName evidence="4">D-serine deaminase, pyridoxal phosphate-dependent</fullName>
    </submittedName>
</protein>
<dbReference type="PANTHER" id="PTHR28004:SF2">
    <property type="entry name" value="D-SERINE DEHYDRATASE"/>
    <property type="match status" value="1"/>
</dbReference>
<evidence type="ECO:0000256" key="2">
    <source>
        <dbReference type="ARBA" id="ARBA00023239"/>
    </source>
</evidence>
<feature type="domain" description="D-serine dehydratase-like" evidence="3">
    <location>
        <begin position="244"/>
        <end position="336"/>
    </location>
</feature>
<dbReference type="SMART" id="SM01119">
    <property type="entry name" value="D-ser_dehydrat"/>
    <property type="match status" value="1"/>
</dbReference>
<dbReference type="GO" id="GO:0036088">
    <property type="term" value="P:D-serine catabolic process"/>
    <property type="evidence" value="ECO:0007669"/>
    <property type="project" value="TreeGrafter"/>
</dbReference>
<dbReference type="Gene3D" id="3.20.20.10">
    <property type="entry name" value="Alanine racemase"/>
    <property type="match status" value="1"/>
</dbReference>
<gene>
    <name evidence="4" type="ORF">SAMN04487993_100528</name>
</gene>
<keyword evidence="5" id="KW-1185">Reference proteome</keyword>
<dbReference type="RefSeq" id="WP_089845266.1">
    <property type="nucleotide sequence ID" value="NZ_FNEJ01000005.1"/>
</dbReference>
<evidence type="ECO:0000259" key="3">
    <source>
        <dbReference type="SMART" id="SM01119"/>
    </source>
</evidence>
<comment type="similarity">
    <text evidence="1">Belongs to the DSD1 family.</text>
</comment>